<comment type="subcellular location">
    <subcellularLocation>
        <location evidence="1">Membrane</location>
        <topology evidence="1">Multi-pass membrane protein</topology>
    </subcellularLocation>
</comment>
<gene>
    <name evidence="7" type="ORF">A2Z86_04055</name>
</gene>
<feature type="transmembrane region" description="Helical" evidence="6">
    <location>
        <begin position="221"/>
        <end position="240"/>
    </location>
</feature>
<keyword evidence="3 6" id="KW-0812">Transmembrane</keyword>
<name>A0A1F5YEI4_9BACT</name>
<evidence type="ECO:0000256" key="3">
    <source>
        <dbReference type="ARBA" id="ARBA00022692"/>
    </source>
</evidence>
<sequence>MYFSSYPLIEAIAVTLVFGLSAYFLGTVSKSGLAGGVVIGALIYYCGGWPSFTVLGAFFILASLLTRAGYRRKQALGAAQESGGKRGARHAAANCAVGLLLAVAYKLSGADPLAGAAFVASFATAAADTAGSETGPLIGRITVLPTSFKKVSPGTPGAVSLEGTLVSLAAAGLIALTGRLVGLADDLGMTAAALSGFAAAFAESLLGSFPRIERSLGNEGMNLLNTALGAIFCLTALILAR</sequence>
<dbReference type="PANTHER" id="PTHR13353:SF5">
    <property type="entry name" value="TRANSMEMBRANE PROTEIN 19"/>
    <property type="match status" value="1"/>
</dbReference>
<dbReference type="GO" id="GO:0016020">
    <property type="term" value="C:membrane"/>
    <property type="evidence" value="ECO:0007669"/>
    <property type="project" value="UniProtKB-SubCell"/>
</dbReference>
<dbReference type="PANTHER" id="PTHR13353">
    <property type="entry name" value="TRANSMEMBRANE PROTEIN 19"/>
    <property type="match status" value="1"/>
</dbReference>
<evidence type="ECO:0000313" key="7">
    <source>
        <dbReference type="EMBL" id="OGF98565.1"/>
    </source>
</evidence>
<accession>A0A1F5YEI4</accession>
<evidence type="ECO:0000256" key="4">
    <source>
        <dbReference type="ARBA" id="ARBA00022989"/>
    </source>
</evidence>
<feature type="transmembrane region" description="Helical" evidence="6">
    <location>
        <begin position="159"/>
        <end position="181"/>
    </location>
</feature>
<keyword evidence="5 6" id="KW-0472">Membrane</keyword>
<feature type="transmembrane region" description="Helical" evidence="6">
    <location>
        <begin position="187"/>
        <end position="209"/>
    </location>
</feature>
<evidence type="ECO:0000313" key="8">
    <source>
        <dbReference type="Proteomes" id="UP000176992"/>
    </source>
</evidence>
<dbReference type="AlphaFoldDB" id="A0A1F5YEI4"/>
<protein>
    <recommendedName>
        <fullName evidence="9">TIGR00297 family protein</fullName>
    </recommendedName>
</protein>
<dbReference type="EMBL" id="MFIV01000084">
    <property type="protein sequence ID" value="OGF98565.1"/>
    <property type="molecule type" value="Genomic_DNA"/>
</dbReference>
<feature type="transmembrane region" description="Helical" evidence="6">
    <location>
        <begin position="7"/>
        <end position="25"/>
    </location>
</feature>
<evidence type="ECO:0008006" key="9">
    <source>
        <dbReference type="Google" id="ProtNLM"/>
    </source>
</evidence>
<keyword evidence="4 6" id="KW-1133">Transmembrane helix</keyword>
<comment type="caution">
    <text evidence="7">The sequence shown here is derived from an EMBL/GenBank/DDBJ whole genome shotgun (WGS) entry which is preliminary data.</text>
</comment>
<proteinExistence type="inferred from homology"/>
<organism evidence="7 8">
    <name type="scientific">Candidatus Glassbacteria bacterium GWA2_58_10</name>
    <dbReference type="NCBI Taxonomy" id="1817865"/>
    <lineage>
        <taxon>Bacteria</taxon>
        <taxon>Candidatus Glassiibacteriota</taxon>
    </lineage>
</organism>
<evidence type="ECO:0000256" key="1">
    <source>
        <dbReference type="ARBA" id="ARBA00004141"/>
    </source>
</evidence>
<evidence type="ECO:0000256" key="5">
    <source>
        <dbReference type="ARBA" id="ARBA00023136"/>
    </source>
</evidence>
<dbReference type="Pfam" id="PF01940">
    <property type="entry name" value="DUF92"/>
    <property type="match status" value="1"/>
</dbReference>
<comment type="similarity">
    <text evidence="2">Belongs to the TMEM19 family.</text>
</comment>
<reference evidence="7 8" key="1">
    <citation type="journal article" date="2016" name="Nat. Commun.">
        <title>Thousands of microbial genomes shed light on interconnected biogeochemical processes in an aquifer system.</title>
        <authorList>
            <person name="Anantharaman K."/>
            <person name="Brown C.T."/>
            <person name="Hug L.A."/>
            <person name="Sharon I."/>
            <person name="Castelle C.J."/>
            <person name="Probst A.J."/>
            <person name="Thomas B.C."/>
            <person name="Singh A."/>
            <person name="Wilkins M.J."/>
            <person name="Karaoz U."/>
            <person name="Brodie E.L."/>
            <person name="Williams K.H."/>
            <person name="Hubbard S.S."/>
            <person name="Banfield J.F."/>
        </authorList>
    </citation>
    <scope>NUCLEOTIDE SEQUENCE [LARGE SCALE GENOMIC DNA]</scope>
</reference>
<dbReference type="InterPro" id="IPR002794">
    <property type="entry name" value="DUF92_TMEM19"/>
</dbReference>
<evidence type="ECO:0000256" key="6">
    <source>
        <dbReference type="SAM" id="Phobius"/>
    </source>
</evidence>
<dbReference type="Proteomes" id="UP000176992">
    <property type="component" value="Unassembled WGS sequence"/>
</dbReference>
<feature type="transmembrane region" description="Helical" evidence="6">
    <location>
        <begin position="37"/>
        <end position="65"/>
    </location>
</feature>
<evidence type="ECO:0000256" key="2">
    <source>
        <dbReference type="ARBA" id="ARBA00009012"/>
    </source>
</evidence>